<name>A0A7W5P6G8_9ACTN</name>
<proteinExistence type="predicted"/>
<evidence type="ECO:0000313" key="2">
    <source>
        <dbReference type="Proteomes" id="UP000565572"/>
    </source>
</evidence>
<keyword evidence="2" id="KW-1185">Reference proteome</keyword>
<dbReference type="EMBL" id="JACHZG010000001">
    <property type="protein sequence ID" value="MBB3326423.1"/>
    <property type="molecule type" value="Genomic_DNA"/>
</dbReference>
<protein>
    <submittedName>
        <fullName evidence="1">Zn-dependent alcohol dehydrogenase</fullName>
    </submittedName>
</protein>
<evidence type="ECO:0000313" key="1">
    <source>
        <dbReference type="EMBL" id="MBB3326423.1"/>
    </source>
</evidence>
<dbReference type="Gene3D" id="3.40.50.720">
    <property type="entry name" value="NAD(P)-binding Rossmann-like Domain"/>
    <property type="match status" value="1"/>
</dbReference>
<dbReference type="RefSeq" id="WP_198423283.1">
    <property type="nucleotide sequence ID" value="NZ_JACHZG010000001.1"/>
</dbReference>
<organism evidence="1 2">
    <name type="scientific">Microlunatus antarcticus</name>
    <dbReference type="NCBI Taxonomy" id="53388"/>
    <lineage>
        <taxon>Bacteria</taxon>
        <taxon>Bacillati</taxon>
        <taxon>Actinomycetota</taxon>
        <taxon>Actinomycetes</taxon>
        <taxon>Propionibacteriales</taxon>
        <taxon>Propionibacteriaceae</taxon>
        <taxon>Microlunatus</taxon>
    </lineage>
</organism>
<comment type="caution">
    <text evidence="1">The sequence shown here is derived from an EMBL/GenBank/DDBJ whole genome shotgun (WGS) entry which is preliminary data.</text>
</comment>
<dbReference type="AlphaFoldDB" id="A0A7W5P6G8"/>
<accession>A0A7W5P6G8</accession>
<dbReference type="Proteomes" id="UP000565572">
    <property type="component" value="Unassembled WGS sequence"/>
</dbReference>
<reference evidence="1 2" key="1">
    <citation type="submission" date="2020-08" db="EMBL/GenBank/DDBJ databases">
        <title>Sequencing the genomes of 1000 actinobacteria strains.</title>
        <authorList>
            <person name="Klenk H.-P."/>
        </authorList>
    </citation>
    <scope>NUCLEOTIDE SEQUENCE [LARGE SCALE GENOMIC DNA]</scope>
    <source>
        <strain evidence="1 2">DSM 11053</strain>
    </source>
</reference>
<sequence>MAADIANHTQNIAVDLDDSRLELARDLGATGDINTTIDKLAEVGTALTAVTLRLRRRHRCAS</sequence>
<gene>
    <name evidence="1" type="ORF">FHX39_001367</name>
</gene>